<evidence type="ECO:0000313" key="9">
    <source>
        <dbReference type="Proteomes" id="UP000800200"/>
    </source>
</evidence>
<keyword evidence="4 6" id="KW-0472">Membrane</keyword>
<feature type="transmembrane region" description="Helical" evidence="6">
    <location>
        <begin position="6"/>
        <end position="29"/>
    </location>
</feature>
<protein>
    <recommendedName>
        <fullName evidence="7">Rhodopsin domain-containing protein</fullName>
    </recommendedName>
</protein>
<evidence type="ECO:0000259" key="7">
    <source>
        <dbReference type="Pfam" id="PF20684"/>
    </source>
</evidence>
<gene>
    <name evidence="8" type="ORF">K469DRAFT_671295</name>
</gene>
<name>A0A6A6DTP4_9PEZI</name>
<evidence type="ECO:0000256" key="1">
    <source>
        <dbReference type="ARBA" id="ARBA00004141"/>
    </source>
</evidence>
<dbReference type="EMBL" id="ML994652">
    <property type="protein sequence ID" value="KAF2181548.1"/>
    <property type="molecule type" value="Genomic_DNA"/>
</dbReference>
<sequence>MENRSGEVLAVAGLFFALTWLTVGLRVYVRAGMLKIFGKDDWTMVVTLVLFTVYLVFQIVAAVYGTGRHIWDLERRRARTALIFWYLCELFYVLSNCTLKISLGIFYLRVAMQRWHIMCIKILMLGTAFFGGCYFFMAMFQCIPISEFWNVHPATNKCIPKAPTTGITYALSAVNAFADWAFGTLPIFIVWDLQMNIRTKILVVSILAFAEKTLV</sequence>
<dbReference type="OrthoDB" id="3923077at2759"/>
<feature type="domain" description="Rhodopsin" evidence="7">
    <location>
        <begin position="25"/>
        <end position="208"/>
    </location>
</feature>
<evidence type="ECO:0000256" key="2">
    <source>
        <dbReference type="ARBA" id="ARBA00022692"/>
    </source>
</evidence>
<keyword evidence="3 6" id="KW-1133">Transmembrane helix</keyword>
<keyword evidence="2 6" id="KW-0812">Transmembrane</keyword>
<dbReference type="PANTHER" id="PTHR33048:SF96">
    <property type="entry name" value="INTEGRAL MEMBRANE PROTEIN"/>
    <property type="match status" value="1"/>
</dbReference>
<proteinExistence type="inferred from homology"/>
<feature type="transmembrane region" description="Helical" evidence="6">
    <location>
        <begin position="122"/>
        <end position="146"/>
    </location>
</feature>
<evidence type="ECO:0000256" key="5">
    <source>
        <dbReference type="ARBA" id="ARBA00038359"/>
    </source>
</evidence>
<comment type="subcellular location">
    <subcellularLocation>
        <location evidence="1">Membrane</location>
        <topology evidence="1">Multi-pass membrane protein</topology>
    </subcellularLocation>
</comment>
<dbReference type="Pfam" id="PF20684">
    <property type="entry name" value="Fung_rhodopsin"/>
    <property type="match status" value="1"/>
</dbReference>
<organism evidence="8 9">
    <name type="scientific">Zopfia rhizophila CBS 207.26</name>
    <dbReference type="NCBI Taxonomy" id="1314779"/>
    <lineage>
        <taxon>Eukaryota</taxon>
        <taxon>Fungi</taxon>
        <taxon>Dikarya</taxon>
        <taxon>Ascomycota</taxon>
        <taxon>Pezizomycotina</taxon>
        <taxon>Dothideomycetes</taxon>
        <taxon>Dothideomycetes incertae sedis</taxon>
        <taxon>Zopfiaceae</taxon>
        <taxon>Zopfia</taxon>
    </lineage>
</organism>
<dbReference type="PANTHER" id="PTHR33048">
    <property type="entry name" value="PTH11-LIKE INTEGRAL MEMBRANE PROTEIN (AFU_ORTHOLOGUE AFUA_5G11245)"/>
    <property type="match status" value="1"/>
</dbReference>
<feature type="transmembrane region" description="Helical" evidence="6">
    <location>
        <begin position="41"/>
        <end position="64"/>
    </location>
</feature>
<keyword evidence="9" id="KW-1185">Reference proteome</keyword>
<evidence type="ECO:0000256" key="3">
    <source>
        <dbReference type="ARBA" id="ARBA00022989"/>
    </source>
</evidence>
<evidence type="ECO:0000313" key="8">
    <source>
        <dbReference type="EMBL" id="KAF2181548.1"/>
    </source>
</evidence>
<accession>A0A6A6DTP4</accession>
<evidence type="ECO:0000256" key="6">
    <source>
        <dbReference type="SAM" id="Phobius"/>
    </source>
</evidence>
<dbReference type="InterPro" id="IPR052337">
    <property type="entry name" value="SAT4-like"/>
</dbReference>
<evidence type="ECO:0000256" key="4">
    <source>
        <dbReference type="ARBA" id="ARBA00023136"/>
    </source>
</evidence>
<reference evidence="8" key="1">
    <citation type="journal article" date="2020" name="Stud. Mycol.">
        <title>101 Dothideomycetes genomes: a test case for predicting lifestyles and emergence of pathogens.</title>
        <authorList>
            <person name="Haridas S."/>
            <person name="Albert R."/>
            <person name="Binder M."/>
            <person name="Bloem J."/>
            <person name="Labutti K."/>
            <person name="Salamov A."/>
            <person name="Andreopoulos B."/>
            <person name="Baker S."/>
            <person name="Barry K."/>
            <person name="Bills G."/>
            <person name="Bluhm B."/>
            <person name="Cannon C."/>
            <person name="Castanera R."/>
            <person name="Culley D."/>
            <person name="Daum C."/>
            <person name="Ezra D."/>
            <person name="Gonzalez J."/>
            <person name="Henrissat B."/>
            <person name="Kuo A."/>
            <person name="Liang C."/>
            <person name="Lipzen A."/>
            <person name="Lutzoni F."/>
            <person name="Magnuson J."/>
            <person name="Mondo S."/>
            <person name="Nolan M."/>
            <person name="Ohm R."/>
            <person name="Pangilinan J."/>
            <person name="Park H.-J."/>
            <person name="Ramirez L."/>
            <person name="Alfaro M."/>
            <person name="Sun H."/>
            <person name="Tritt A."/>
            <person name="Yoshinaga Y."/>
            <person name="Zwiers L.-H."/>
            <person name="Turgeon B."/>
            <person name="Goodwin S."/>
            <person name="Spatafora J."/>
            <person name="Crous P."/>
            <person name="Grigoriev I."/>
        </authorList>
    </citation>
    <scope>NUCLEOTIDE SEQUENCE</scope>
    <source>
        <strain evidence="8">CBS 207.26</strain>
    </source>
</reference>
<dbReference type="AlphaFoldDB" id="A0A6A6DTP4"/>
<feature type="transmembrane region" description="Helical" evidence="6">
    <location>
        <begin position="166"/>
        <end position="191"/>
    </location>
</feature>
<dbReference type="GO" id="GO:0016020">
    <property type="term" value="C:membrane"/>
    <property type="evidence" value="ECO:0007669"/>
    <property type="project" value="UniProtKB-SubCell"/>
</dbReference>
<dbReference type="InterPro" id="IPR049326">
    <property type="entry name" value="Rhodopsin_dom_fungi"/>
</dbReference>
<feature type="transmembrane region" description="Helical" evidence="6">
    <location>
        <begin position="84"/>
        <end position="110"/>
    </location>
</feature>
<dbReference type="Proteomes" id="UP000800200">
    <property type="component" value="Unassembled WGS sequence"/>
</dbReference>
<comment type="similarity">
    <text evidence="5">Belongs to the SAT4 family.</text>
</comment>